<dbReference type="Gene3D" id="3.40.50.300">
    <property type="entry name" value="P-loop containing nucleotide triphosphate hydrolases"/>
    <property type="match status" value="1"/>
</dbReference>
<accession>A0A4U7KQ03</accession>
<protein>
    <recommendedName>
        <fullName evidence="7">tRNA ligase</fullName>
    </recommendedName>
</protein>
<evidence type="ECO:0000259" key="2">
    <source>
        <dbReference type="Pfam" id="PF08302"/>
    </source>
</evidence>
<dbReference type="InterPro" id="IPR015965">
    <property type="entry name" value="tRNA_lig_PDEase"/>
</dbReference>
<feature type="compositionally biased region" description="Polar residues" evidence="1">
    <location>
        <begin position="404"/>
        <end position="423"/>
    </location>
</feature>
<dbReference type="PANTHER" id="PTHR32004">
    <property type="entry name" value="TRNA LIGASE"/>
    <property type="match status" value="1"/>
</dbReference>
<feature type="region of interest" description="Disordered" evidence="1">
    <location>
        <begin position="404"/>
        <end position="496"/>
    </location>
</feature>
<evidence type="ECO:0008006" key="7">
    <source>
        <dbReference type="Google" id="ProtNLM"/>
    </source>
</evidence>
<feature type="compositionally biased region" description="Low complexity" evidence="1">
    <location>
        <begin position="465"/>
        <end position="484"/>
    </location>
</feature>
<feature type="domain" description="tRNA ligase phosphodiesterase" evidence="2">
    <location>
        <begin position="777"/>
        <end position="1020"/>
    </location>
</feature>
<dbReference type="InterPro" id="IPR015966">
    <property type="entry name" value="tRNA_lig_kin_fungi"/>
</dbReference>
<feature type="domain" description="T4 RNA ligase 1-like N-terminal" evidence="4">
    <location>
        <begin position="123"/>
        <end position="374"/>
    </location>
</feature>
<dbReference type="GO" id="GO:0005524">
    <property type="term" value="F:ATP binding"/>
    <property type="evidence" value="ECO:0007669"/>
    <property type="project" value="InterPro"/>
</dbReference>
<gene>
    <name evidence="5" type="ORF">EX895_006338</name>
</gene>
<dbReference type="GeneID" id="40729233"/>
<organism evidence="5 6">
    <name type="scientific">Sporisorium graminicola</name>
    <dbReference type="NCBI Taxonomy" id="280036"/>
    <lineage>
        <taxon>Eukaryota</taxon>
        <taxon>Fungi</taxon>
        <taxon>Dikarya</taxon>
        <taxon>Basidiomycota</taxon>
        <taxon>Ustilaginomycotina</taxon>
        <taxon>Ustilaginomycetes</taxon>
        <taxon>Ustilaginales</taxon>
        <taxon>Ustilaginaceae</taxon>
        <taxon>Sporisorium</taxon>
    </lineage>
</organism>
<dbReference type="RefSeq" id="XP_029737243.1">
    <property type="nucleotide sequence ID" value="XM_029886930.1"/>
</dbReference>
<feature type="region of interest" description="Disordered" evidence="1">
    <location>
        <begin position="657"/>
        <end position="679"/>
    </location>
</feature>
<proteinExistence type="predicted"/>
<dbReference type="OrthoDB" id="276239at2759"/>
<dbReference type="Pfam" id="PF08302">
    <property type="entry name" value="tRNA_lig_CPD"/>
    <property type="match status" value="1"/>
</dbReference>
<feature type="region of interest" description="Disordered" evidence="1">
    <location>
        <begin position="1"/>
        <end position="20"/>
    </location>
</feature>
<evidence type="ECO:0000259" key="4">
    <source>
        <dbReference type="Pfam" id="PF09511"/>
    </source>
</evidence>
<dbReference type="Pfam" id="PF08303">
    <property type="entry name" value="tRNA_lig_kinase"/>
    <property type="match status" value="1"/>
</dbReference>
<evidence type="ECO:0000256" key="1">
    <source>
        <dbReference type="SAM" id="MobiDB-lite"/>
    </source>
</evidence>
<dbReference type="GO" id="GO:0006388">
    <property type="term" value="P:tRNA splicing, via endonucleolytic cleavage and ligation"/>
    <property type="evidence" value="ECO:0007669"/>
    <property type="project" value="InterPro"/>
</dbReference>
<feature type="domain" description="tRNA ligase kinase" evidence="3">
    <location>
        <begin position="578"/>
        <end position="770"/>
    </location>
</feature>
<feature type="compositionally biased region" description="Low complexity" evidence="1">
    <location>
        <begin position="1"/>
        <end position="18"/>
    </location>
</feature>
<name>A0A4U7KQ03_9BASI</name>
<evidence type="ECO:0000313" key="5">
    <source>
        <dbReference type="EMBL" id="TKY85258.1"/>
    </source>
</evidence>
<dbReference type="KEGG" id="sgra:EX895_006338"/>
<dbReference type="Pfam" id="PF09511">
    <property type="entry name" value="RNA_lig_T4_1"/>
    <property type="match status" value="1"/>
</dbReference>
<dbReference type="GO" id="GO:0005634">
    <property type="term" value="C:nucleus"/>
    <property type="evidence" value="ECO:0007669"/>
    <property type="project" value="TreeGrafter"/>
</dbReference>
<dbReference type="InterPro" id="IPR019039">
    <property type="entry name" value="T4-Rnl1-like_N"/>
</dbReference>
<dbReference type="PANTHER" id="PTHR32004:SF1">
    <property type="entry name" value="TRNA LIGASE"/>
    <property type="match status" value="1"/>
</dbReference>
<sequence length="1023" mass="112460">MSANGAAAAEGAESAPEAIKVPNSPSTAFAALSLSDQPSACSSSSSIFTRAHIQELDASTALVHALNEARKRPKPLIRSTGHLIRSSYSQGDGRLDHHLLSWKVAEFAYRKSTSVGSELPTLARGLFTERIASSSAEKHRIVVRGYDKFFNLGEMAWTKPESITHYTTAPYVLTFKENGCIIFVSSLSPHELVVTSKHSLGSIEGTDVTHAQKGHEWLLRHLDSVGRTEQQLAAELWQRNETAAFELCDDSFEEHVLAYSAARSGLHLHGLNANSASFRTRDMPDVDAFANEWGFIPTRWIQLGSLEEVQRVTSEIEQTGAWEGEPIEGFVIRTHMPDQRVMDELQREQSKVVSPPYAPGQAWFYKVKFDEPYLMYRDWRELARKMVKEKTEWEAKVANLASFSTTSEVTPETATVSTRNTTDPAPPSAEQDTDVHDNVDVDGDGEGATGPSKAALKRERKRLAKQTAKAAAANRTAAQAAGLLPPSPPQPRSKRPETSLFVTWCYDRLYGNPALNLKPQPQLFAGLTQNKGIIAMRNAFLSYLATTTPTASTVTDGDVQQQREKEEEVDDREFTKTVLAPIAVPGCGKTVLAVALAELFSVGHVQSDDFKKKQGFLSAVEKDLRTNAAQSNYVLFADKNNHLFQHRDDLIDLTARLSRPEPPPAASASKKKPKPQPPIGRIRTIALAWDLDSLPLNTLHRMCAQRIERRGDNHQTLVADPDDSAVSGLKSHETVLWRFLEALQPFGASEGKGEGAEGWGDAKFDRVVRLAVRASAEENLRTVVSEVGRVVGWAMPSEERIESAMAKALGWKVGKKATTAAGVGSKGKSSESAADAEEPKKAPRYFGLAVELDVRHLLDRLVLSSPLPPSPGGAEPITAFYTANRTRLNLRPHITLVHHTSLTPSASSPADRKWAFYTHQLASNPHAVFRITLSTLLYEPGCLLTFPIDAIAAPDDIREQFEELHFQGAGWTPHITLATREDVRPFEANRVVSAWKHGKEDAQIQVVALPHPVTVEARVFGMS</sequence>
<comment type="caution">
    <text evidence="5">The sequence shown here is derived from an EMBL/GenBank/DDBJ whole genome shotgun (WGS) entry which is preliminary data.</text>
</comment>
<dbReference type="Proteomes" id="UP000306050">
    <property type="component" value="Chromosome SGRAM_8"/>
</dbReference>
<keyword evidence="6" id="KW-1185">Reference proteome</keyword>
<dbReference type="GO" id="GO:0003972">
    <property type="term" value="F:RNA ligase (ATP) activity"/>
    <property type="evidence" value="ECO:0007669"/>
    <property type="project" value="InterPro"/>
</dbReference>
<reference evidence="5 6" key="1">
    <citation type="submission" date="2019-05" db="EMBL/GenBank/DDBJ databases">
        <title>Sporisorium graminicola CBS 10092 draft sequencing and annotation.</title>
        <authorList>
            <person name="Solano-Gonzalez S."/>
            <person name="Caddick M.X."/>
            <person name="Darby A."/>
        </authorList>
    </citation>
    <scope>NUCLEOTIDE SEQUENCE [LARGE SCALE GENOMIC DNA]</scope>
    <source>
        <strain evidence="5 6">CBS 10092</strain>
    </source>
</reference>
<dbReference type="InterPro" id="IPR027417">
    <property type="entry name" value="P-loop_NTPase"/>
</dbReference>
<dbReference type="EMBL" id="SRRM01000021">
    <property type="protein sequence ID" value="TKY85258.1"/>
    <property type="molecule type" value="Genomic_DNA"/>
</dbReference>
<dbReference type="AlphaFoldDB" id="A0A4U7KQ03"/>
<evidence type="ECO:0000259" key="3">
    <source>
        <dbReference type="Pfam" id="PF08303"/>
    </source>
</evidence>
<evidence type="ECO:0000313" key="6">
    <source>
        <dbReference type="Proteomes" id="UP000306050"/>
    </source>
</evidence>